<dbReference type="SUPFAM" id="SSF88946">
    <property type="entry name" value="Sigma2 domain of RNA polymerase sigma factors"/>
    <property type="match status" value="1"/>
</dbReference>
<feature type="region of interest" description="Disordered" evidence="5">
    <location>
        <begin position="218"/>
        <end position="247"/>
    </location>
</feature>
<dbReference type="InterPro" id="IPR013249">
    <property type="entry name" value="RNA_pol_sigma70_r4_t2"/>
</dbReference>
<keyword evidence="9" id="KW-1185">Reference proteome</keyword>
<evidence type="ECO:0000256" key="2">
    <source>
        <dbReference type="ARBA" id="ARBA00023015"/>
    </source>
</evidence>
<dbReference type="SUPFAM" id="SSF88659">
    <property type="entry name" value="Sigma3 and sigma4 domains of RNA polymerase sigma factors"/>
    <property type="match status" value="1"/>
</dbReference>
<evidence type="ECO:0000256" key="4">
    <source>
        <dbReference type="ARBA" id="ARBA00023163"/>
    </source>
</evidence>
<evidence type="ECO:0000259" key="7">
    <source>
        <dbReference type="Pfam" id="PF08281"/>
    </source>
</evidence>
<protein>
    <submittedName>
        <fullName evidence="8">RNA polymerase sigma-70 factor (ECF subfamily)</fullName>
    </submittedName>
</protein>
<keyword evidence="3" id="KW-0731">Sigma factor</keyword>
<comment type="similarity">
    <text evidence="1">Belongs to the sigma-70 factor family. ECF subfamily.</text>
</comment>
<dbReference type="GO" id="GO:0006352">
    <property type="term" value="P:DNA-templated transcription initiation"/>
    <property type="evidence" value="ECO:0007669"/>
    <property type="project" value="InterPro"/>
</dbReference>
<accession>A0A9X0QBT8</accession>
<evidence type="ECO:0000256" key="5">
    <source>
        <dbReference type="SAM" id="MobiDB-lite"/>
    </source>
</evidence>
<dbReference type="EMBL" id="JACHEB010000002">
    <property type="protein sequence ID" value="MBB5327497.1"/>
    <property type="molecule type" value="Genomic_DNA"/>
</dbReference>
<sequence>MNPSEQNGSPSAVANDEHKQGDVLLLLAACSGDSHAFVELSKPHSERILRMLYRITNNWHDAEDALQEALMKAFLHLDSFQGKASFSTWFTSIAINTGLMLLRKRRGVIKIAIDNTDEVGTFSEWDFKDPRDNPEQCFEKKQRADLIQSAIEQLPSKLRNVVALRYSGDLSMREIALSLGISQAAAKSRLLRARIKLRGFVQREAGKSPTKVKPMWANQPVFSKNGSGDIKASPTSRKGKNGISPDLGEYNFVSGKVMNPLWKKTVHPGDEELSPVGGR</sequence>
<dbReference type="InterPro" id="IPR007627">
    <property type="entry name" value="RNA_pol_sigma70_r2"/>
</dbReference>
<evidence type="ECO:0000256" key="3">
    <source>
        <dbReference type="ARBA" id="ARBA00023082"/>
    </source>
</evidence>
<dbReference type="NCBIfam" id="TIGR02937">
    <property type="entry name" value="sigma70-ECF"/>
    <property type="match status" value="1"/>
</dbReference>
<dbReference type="AlphaFoldDB" id="A0A9X0QBT8"/>
<keyword evidence="4" id="KW-0804">Transcription</keyword>
<feature type="domain" description="RNA polymerase sigma factor 70 region 4 type 2" evidence="7">
    <location>
        <begin position="146"/>
        <end position="197"/>
    </location>
</feature>
<evidence type="ECO:0000313" key="9">
    <source>
        <dbReference type="Proteomes" id="UP000535182"/>
    </source>
</evidence>
<dbReference type="InterPro" id="IPR013325">
    <property type="entry name" value="RNA_pol_sigma_r2"/>
</dbReference>
<name>A0A9X0QBT8_9BACT</name>
<dbReference type="GO" id="GO:0003677">
    <property type="term" value="F:DNA binding"/>
    <property type="evidence" value="ECO:0007669"/>
    <property type="project" value="InterPro"/>
</dbReference>
<dbReference type="PANTHER" id="PTHR43133">
    <property type="entry name" value="RNA POLYMERASE ECF-TYPE SIGMA FACTO"/>
    <property type="match status" value="1"/>
</dbReference>
<dbReference type="InterPro" id="IPR014284">
    <property type="entry name" value="RNA_pol_sigma-70_dom"/>
</dbReference>
<dbReference type="Gene3D" id="1.10.1740.10">
    <property type="match status" value="1"/>
</dbReference>
<dbReference type="CDD" id="cd06171">
    <property type="entry name" value="Sigma70_r4"/>
    <property type="match status" value="1"/>
</dbReference>
<organism evidence="8 9">
    <name type="scientific">Tunturiibacter gelidiferens</name>
    <dbReference type="NCBI Taxonomy" id="3069689"/>
    <lineage>
        <taxon>Bacteria</taxon>
        <taxon>Pseudomonadati</taxon>
        <taxon>Acidobacteriota</taxon>
        <taxon>Terriglobia</taxon>
        <taxon>Terriglobales</taxon>
        <taxon>Acidobacteriaceae</taxon>
        <taxon>Tunturiibacter</taxon>
    </lineage>
</organism>
<dbReference type="GO" id="GO:0016987">
    <property type="term" value="F:sigma factor activity"/>
    <property type="evidence" value="ECO:0007669"/>
    <property type="project" value="UniProtKB-KW"/>
</dbReference>
<reference evidence="8 9" key="1">
    <citation type="submission" date="2020-08" db="EMBL/GenBank/DDBJ databases">
        <title>Genomic Encyclopedia of Type Strains, Phase IV (KMG-V): Genome sequencing to study the core and pangenomes of soil and plant-associated prokaryotes.</title>
        <authorList>
            <person name="Whitman W."/>
        </authorList>
    </citation>
    <scope>NUCLEOTIDE SEQUENCE [LARGE SCALE GENOMIC DNA]</scope>
    <source>
        <strain evidence="8 9">X5P2</strain>
    </source>
</reference>
<evidence type="ECO:0000313" key="8">
    <source>
        <dbReference type="EMBL" id="MBB5327497.1"/>
    </source>
</evidence>
<gene>
    <name evidence="8" type="ORF">HDF14_001102</name>
</gene>
<evidence type="ECO:0000256" key="1">
    <source>
        <dbReference type="ARBA" id="ARBA00010641"/>
    </source>
</evidence>
<evidence type="ECO:0000259" key="6">
    <source>
        <dbReference type="Pfam" id="PF04542"/>
    </source>
</evidence>
<feature type="domain" description="RNA polymerase sigma-70 region 2" evidence="6">
    <location>
        <begin position="43"/>
        <end position="106"/>
    </location>
</feature>
<dbReference type="Pfam" id="PF04542">
    <property type="entry name" value="Sigma70_r2"/>
    <property type="match status" value="1"/>
</dbReference>
<comment type="caution">
    <text evidence="8">The sequence shown here is derived from an EMBL/GenBank/DDBJ whole genome shotgun (WGS) entry which is preliminary data.</text>
</comment>
<dbReference type="PANTHER" id="PTHR43133:SF51">
    <property type="entry name" value="RNA POLYMERASE SIGMA FACTOR"/>
    <property type="match status" value="1"/>
</dbReference>
<dbReference type="Pfam" id="PF08281">
    <property type="entry name" value="Sigma70_r4_2"/>
    <property type="match status" value="1"/>
</dbReference>
<proteinExistence type="inferred from homology"/>
<dbReference type="Proteomes" id="UP000535182">
    <property type="component" value="Unassembled WGS sequence"/>
</dbReference>
<keyword evidence="2" id="KW-0805">Transcription regulation</keyword>
<dbReference type="Gene3D" id="1.10.10.10">
    <property type="entry name" value="Winged helix-like DNA-binding domain superfamily/Winged helix DNA-binding domain"/>
    <property type="match status" value="1"/>
</dbReference>
<dbReference type="InterPro" id="IPR013324">
    <property type="entry name" value="RNA_pol_sigma_r3/r4-like"/>
</dbReference>
<dbReference type="InterPro" id="IPR036388">
    <property type="entry name" value="WH-like_DNA-bd_sf"/>
</dbReference>
<dbReference type="InterPro" id="IPR039425">
    <property type="entry name" value="RNA_pol_sigma-70-like"/>
</dbReference>
<dbReference type="RefSeq" id="WP_183974231.1">
    <property type="nucleotide sequence ID" value="NZ_JACHEB010000002.1"/>
</dbReference>